<dbReference type="Proteomes" id="UP001222027">
    <property type="component" value="Unassembled WGS sequence"/>
</dbReference>
<keyword evidence="3" id="KW-1185">Reference proteome</keyword>
<name>A0AAV8PN63_ENSVE</name>
<sequence length="94" mass="10821">MRAAMVVCTSVLFLVVTRFARPRDEACSVPRSPLDLSEILPYCIHQLKDGCNLYFAKSMLKRSSTLSCYLGKNFHLPDCFWEIGYNLNFAHDHF</sequence>
<dbReference type="EMBL" id="JAQQAF010000009">
    <property type="protein sequence ID" value="KAJ8459766.1"/>
    <property type="molecule type" value="Genomic_DNA"/>
</dbReference>
<proteinExistence type="predicted"/>
<reference evidence="2 3" key="1">
    <citation type="submission" date="2022-12" db="EMBL/GenBank/DDBJ databases">
        <title>Chromosome-scale assembly of the Ensete ventricosum genome.</title>
        <authorList>
            <person name="Dussert Y."/>
            <person name="Stocks J."/>
            <person name="Wendawek A."/>
            <person name="Woldeyes F."/>
            <person name="Nichols R.A."/>
            <person name="Borrell J.S."/>
        </authorList>
    </citation>
    <scope>NUCLEOTIDE SEQUENCE [LARGE SCALE GENOMIC DNA]</scope>
    <source>
        <strain evidence="3">cv. Maze</strain>
        <tissue evidence="2">Seeds</tissue>
    </source>
</reference>
<organism evidence="2 3">
    <name type="scientific">Ensete ventricosum</name>
    <name type="common">Abyssinian banana</name>
    <name type="synonym">Musa ensete</name>
    <dbReference type="NCBI Taxonomy" id="4639"/>
    <lineage>
        <taxon>Eukaryota</taxon>
        <taxon>Viridiplantae</taxon>
        <taxon>Streptophyta</taxon>
        <taxon>Embryophyta</taxon>
        <taxon>Tracheophyta</taxon>
        <taxon>Spermatophyta</taxon>
        <taxon>Magnoliopsida</taxon>
        <taxon>Liliopsida</taxon>
        <taxon>Zingiberales</taxon>
        <taxon>Musaceae</taxon>
        <taxon>Ensete</taxon>
    </lineage>
</organism>
<dbReference type="AlphaFoldDB" id="A0AAV8PN63"/>
<protein>
    <recommendedName>
        <fullName evidence="4">Prolamin-like domain-containing protein</fullName>
    </recommendedName>
</protein>
<feature type="signal peptide" evidence="1">
    <location>
        <begin position="1"/>
        <end position="22"/>
    </location>
</feature>
<accession>A0AAV8PN63</accession>
<keyword evidence="1" id="KW-0732">Signal</keyword>
<evidence type="ECO:0000313" key="2">
    <source>
        <dbReference type="EMBL" id="KAJ8459766.1"/>
    </source>
</evidence>
<gene>
    <name evidence="2" type="ORF">OPV22_032692</name>
</gene>
<comment type="caution">
    <text evidence="2">The sequence shown here is derived from an EMBL/GenBank/DDBJ whole genome shotgun (WGS) entry which is preliminary data.</text>
</comment>
<evidence type="ECO:0000256" key="1">
    <source>
        <dbReference type="SAM" id="SignalP"/>
    </source>
</evidence>
<feature type="chain" id="PRO_5043507778" description="Prolamin-like domain-containing protein" evidence="1">
    <location>
        <begin position="23"/>
        <end position="94"/>
    </location>
</feature>
<evidence type="ECO:0008006" key="4">
    <source>
        <dbReference type="Google" id="ProtNLM"/>
    </source>
</evidence>
<evidence type="ECO:0000313" key="3">
    <source>
        <dbReference type="Proteomes" id="UP001222027"/>
    </source>
</evidence>